<dbReference type="EMBL" id="JBHTAR010000011">
    <property type="protein sequence ID" value="MFC7200177.1"/>
    <property type="molecule type" value="Genomic_DNA"/>
</dbReference>
<protein>
    <submittedName>
        <fullName evidence="1">Uncharacterized protein</fullName>
    </submittedName>
</protein>
<evidence type="ECO:0000313" key="2">
    <source>
        <dbReference type="Proteomes" id="UP001596447"/>
    </source>
</evidence>
<organism evidence="1 2">
    <name type="scientific">Halospeciosus flavus</name>
    <dbReference type="NCBI Taxonomy" id="3032283"/>
    <lineage>
        <taxon>Archaea</taxon>
        <taxon>Methanobacteriati</taxon>
        <taxon>Methanobacteriota</taxon>
        <taxon>Stenosarchaea group</taxon>
        <taxon>Halobacteria</taxon>
        <taxon>Halobacteriales</taxon>
        <taxon>Halobacteriaceae</taxon>
        <taxon>Halospeciosus</taxon>
    </lineage>
</organism>
<keyword evidence="2" id="KW-1185">Reference proteome</keyword>
<sequence>MNPTRRTLLRRGAVGASVAGLGGLAGCLGLGGEENPVRVQQTNIPPNSGGPLVAEVVVSNVADHPVTTTLYVTAKMEDGSLVRDREITLDAHQTDTFRVEFDVPYDEAVKGSLSMSADVRRD</sequence>
<dbReference type="PROSITE" id="PS51257">
    <property type="entry name" value="PROKAR_LIPOPROTEIN"/>
    <property type="match status" value="1"/>
</dbReference>
<dbReference type="AlphaFoldDB" id="A0ABD5Z4I9"/>
<accession>A0ABD5Z4I9</accession>
<dbReference type="Proteomes" id="UP001596447">
    <property type="component" value="Unassembled WGS sequence"/>
</dbReference>
<dbReference type="RefSeq" id="WP_279526966.1">
    <property type="nucleotide sequence ID" value="NZ_CP122312.1"/>
</dbReference>
<proteinExistence type="predicted"/>
<evidence type="ECO:0000313" key="1">
    <source>
        <dbReference type="EMBL" id="MFC7200177.1"/>
    </source>
</evidence>
<name>A0ABD5Z4I9_9EURY</name>
<comment type="caution">
    <text evidence="1">The sequence shown here is derived from an EMBL/GenBank/DDBJ whole genome shotgun (WGS) entry which is preliminary data.</text>
</comment>
<gene>
    <name evidence="1" type="ORF">ACFQJ9_12275</name>
</gene>
<reference evidence="1 2" key="1">
    <citation type="journal article" date="2019" name="Int. J. Syst. Evol. Microbiol.">
        <title>The Global Catalogue of Microorganisms (GCM) 10K type strain sequencing project: providing services to taxonomists for standard genome sequencing and annotation.</title>
        <authorList>
            <consortium name="The Broad Institute Genomics Platform"/>
            <consortium name="The Broad Institute Genome Sequencing Center for Infectious Disease"/>
            <person name="Wu L."/>
            <person name="Ma J."/>
        </authorList>
    </citation>
    <scope>NUCLEOTIDE SEQUENCE [LARGE SCALE GENOMIC DNA]</scope>
    <source>
        <strain evidence="1 2">XZGYJ-43</strain>
    </source>
</reference>